<keyword evidence="4" id="KW-1185">Reference proteome</keyword>
<reference evidence="4" key="1">
    <citation type="journal article" date="2019" name="Int. J. Syst. Evol. Microbiol.">
        <title>The Global Catalogue of Microorganisms (GCM) 10K type strain sequencing project: providing services to taxonomists for standard genome sequencing and annotation.</title>
        <authorList>
            <consortium name="The Broad Institute Genomics Platform"/>
            <consortium name="The Broad Institute Genome Sequencing Center for Infectious Disease"/>
            <person name="Wu L."/>
            <person name="Ma J."/>
        </authorList>
    </citation>
    <scope>NUCLEOTIDE SEQUENCE [LARGE SCALE GENOMIC DNA]</scope>
    <source>
        <strain evidence="4">KCTC 22437</strain>
    </source>
</reference>
<feature type="domain" description="PKD" evidence="2">
    <location>
        <begin position="52"/>
        <end position="117"/>
    </location>
</feature>
<comment type="caution">
    <text evidence="3">The sequence shown here is derived from an EMBL/GenBank/DDBJ whole genome shotgun (WGS) entry which is preliminary data.</text>
</comment>
<dbReference type="InterPro" id="IPR035986">
    <property type="entry name" value="PKD_dom_sf"/>
</dbReference>
<dbReference type="Proteomes" id="UP001597557">
    <property type="component" value="Unassembled WGS sequence"/>
</dbReference>
<dbReference type="SUPFAM" id="SSF49299">
    <property type="entry name" value="PKD domain"/>
    <property type="match status" value="1"/>
</dbReference>
<dbReference type="Gene3D" id="2.60.120.260">
    <property type="entry name" value="Galactose-binding domain-like"/>
    <property type="match status" value="1"/>
</dbReference>
<sequence>MKKLFKPLAVLFCMGAIYACKKTNSVTVPSDPVIKNPIADYTVIPDSTDGFTFKFNSLAENFVKLEWRFGDDTLNTDTNPTHTYLTTGQYTVDLESYSKSGETSHKQIVINIAPDSIIKVSTEKTSVDGQLKFSAKVKAHIKTIAWTFNAVDPSTSAVTTTTSSDLSPTPTFAFGSFNSFSVTITTDKGSQATVSKNVTPEGIVSDITQSRINFGSTNDNLDNSNENAPKLIDGNPNTKFGFYSAFPTPEIFWLQFASPVTVKMYAIENGNDSESDRDPSEWVIEGSNDSTDGVNTGTWDIIDHRSADSTDPNTMMTPITGKGFADYLTAVNQYSTRYLRFFYYPIANPKPYVYYRWRIISTFQSAFQIEEFRLYK</sequence>
<dbReference type="RefSeq" id="WP_377181585.1">
    <property type="nucleotide sequence ID" value="NZ_JBHUPD010000001.1"/>
</dbReference>
<dbReference type="CDD" id="cd00146">
    <property type="entry name" value="PKD"/>
    <property type="match status" value="1"/>
</dbReference>
<gene>
    <name evidence="3" type="ORF">ACFS5N_01745</name>
</gene>
<name>A0ABW5Y7C7_9SPHI</name>
<organism evidence="3 4">
    <name type="scientific">Mucilaginibacter ximonensis</name>
    <dbReference type="NCBI Taxonomy" id="538021"/>
    <lineage>
        <taxon>Bacteria</taxon>
        <taxon>Pseudomonadati</taxon>
        <taxon>Bacteroidota</taxon>
        <taxon>Sphingobacteriia</taxon>
        <taxon>Sphingobacteriales</taxon>
        <taxon>Sphingobacteriaceae</taxon>
        <taxon>Mucilaginibacter</taxon>
    </lineage>
</organism>
<evidence type="ECO:0000313" key="3">
    <source>
        <dbReference type="EMBL" id="MFD2871170.1"/>
    </source>
</evidence>
<feature type="signal peptide" evidence="1">
    <location>
        <begin position="1"/>
        <end position="19"/>
    </location>
</feature>
<dbReference type="PROSITE" id="PS50093">
    <property type="entry name" value="PKD"/>
    <property type="match status" value="1"/>
</dbReference>
<evidence type="ECO:0000259" key="2">
    <source>
        <dbReference type="PROSITE" id="PS50093"/>
    </source>
</evidence>
<dbReference type="EMBL" id="JBHUPD010000001">
    <property type="protein sequence ID" value="MFD2871170.1"/>
    <property type="molecule type" value="Genomic_DNA"/>
</dbReference>
<dbReference type="PROSITE" id="PS51257">
    <property type="entry name" value="PROKAR_LIPOPROTEIN"/>
    <property type="match status" value="1"/>
</dbReference>
<evidence type="ECO:0000256" key="1">
    <source>
        <dbReference type="SAM" id="SignalP"/>
    </source>
</evidence>
<accession>A0ABW5Y7C7</accession>
<protein>
    <submittedName>
        <fullName evidence="3">PKD domain-containing protein</fullName>
    </submittedName>
</protein>
<feature type="chain" id="PRO_5045891041" evidence="1">
    <location>
        <begin position="20"/>
        <end position="376"/>
    </location>
</feature>
<keyword evidence="1" id="KW-0732">Signal</keyword>
<dbReference type="InterPro" id="IPR022409">
    <property type="entry name" value="PKD/Chitinase_dom"/>
</dbReference>
<dbReference type="Pfam" id="PF18911">
    <property type="entry name" value="PKD_4"/>
    <property type="match status" value="1"/>
</dbReference>
<dbReference type="SMART" id="SM00089">
    <property type="entry name" value="PKD"/>
    <property type="match status" value="1"/>
</dbReference>
<dbReference type="SUPFAM" id="SSF49785">
    <property type="entry name" value="Galactose-binding domain-like"/>
    <property type="match status" value="1"/>
</dbReference>
<dbReference type="Gene3D" id="2.60.40.10">
    <property type="entry name" value="Immunoglobulins"/>
    <property type="match status" value="1"/>
</dbReference>
<evidence type="ECO:0000313" key="4">
    <source>
        <dbReference type="Proteomes" id="UP001597557"/>
    </source>
</evidence>
<dbReference type="InterPro" id="IPR013783">
    <property type="entry name" value="Ig-like_fold"/>
</dbReference>
<proteinExistence type="predicted"/>
<dbReference type="InterPro" id="IPR000601">
    <property type="entry name" value="PKD_dom"/>
</dbReference>
<dbReference type="InterPro" id="IPR008979">
    <property type="entry name" value="Galactose-bd-like_sf"/>
</dbReference>